<dbReference type="SUPFAM" id="SSF53335">
    <property type="entry name" value="S-adenosyl-L-methionine-dependent methyltransferases"/>
    <property type="match status" value="1"/>
</dbReference>
<dbReference type="AlphaFoldDB" id="A0A1Q9C3Y5"/>
<evidence type="ECO:0000256" key="1">
    <source>
        <dbReference type="ARBA" id="ARBA00022723"/>
    </source>
</evidence>
<evidence type="ECO:0000313" key="7">
    <source>
        <dbReference type="EMBL" id="OLP77627.1"/>
    </source>
</evidence>
<dbReference type="Gene3D" id="3.40.50.150">
    <property type="entry name" value="Vaccinia Virus protein VP39"/>
    <property type="match status" value="1"/>
</dbReference>
<evidence type="ECO:0000256" key="4">
    <source>
        <dbReference type="PROSITE-ProRule" id="PRU00723"/>
    </source>
</evidence>
<feature type="compositionally biased region" description="Low complexity" evidence="5">
    <location>
        <begin position="623"/>
        <end position="634"/>
    </location>
</feature>
<feature type="region of interest" description="Disordered" evidence="5">
    <location>
        <begin position="590"/>
        <end position="719"/>
    </location>
</feature>
<dbReference type="CDD" id="cd02440">
    <property type="entry name" value="AdoMet_MTases"/>
    <property type="match status" value="1"/>
</dbReference>
<evidence type="ECO:0000256" key="5">
    <source>
        <dbReference type="SAM" id="MobiDB-lite"/>
    </source>
</evidence>
<proteinExistence type="predicted"/>
<feature type="compositionally biased region" description="Polar residues" evidence="5">
    <location>
        <begin position="698"/>
        <end position="711"/>
    </location>
</feature>
<dbReference type="EMBL" id="LSRX01001736">
    <property type="protein sequence ID" value="OLP77627.1"/>
    <property type="molecule type" value="Genomic_DNA"/>
</dbReference>
<dbReference type="Pfam" id="PF00642">
    <property type="entry name" value="zf-CCCH"/>
    <property type="match status" value="1"/>
</dbReference>
<feature type="zinc finger region" description="C3H1-type" evidence="4">
    <location>
        <begin position="722"/>
        <end position="750"/>
    </location>
</feature>
<evidence type="ECO:0000259" key="6">
    <source>
        <dbReference type="PROSITE" id="PS50103"/>
    </source>
</evidence>
<keyword evidence="2 4" id="KW-0863">Zinc-finger</keyword>
<feature type="compositionally biased region" description="Low complexity" evidence="5">
    <location>
        <begin position="682"/>
        <end position="696"/>
    </location>
</feature>
<keyword evidence="3 4" id="KW-0862">Zinc</keyword>
<dbReference type="Pfam" id="PF13578">
    <property type="entry name" value="Methyltransf_24"/>
    <property type="match status" value="1"/>
</dbReference>
<sequence length="815" mass="89918">MSANILRESVCACVFVVLLVLILAPANRRRVALGESSGLLPTVKEVLLDLASLVYEHALLAVQRSLSENGRLDTLCYQAQDAFAECLASAEHEINKAPDKSDMFVTTSRLYKWHLARYFCKLPVRTVVLELGVYHGHSTAVLAAIFQQVIAVDINEAYLKIAASNPRNHSNIAFLAVDLMAAGWQMFASSGVQAVVVDADHRYEYVRQDAYNALSYLRELEYVVFDDFGHEVGVQRTVRELKRDGALVDCRGIGNGWNGSWWEYQNWDEQTGQQFTSWTNESEGIICRRGNFSASGLAPDFVDQRFYVYKQPLQHFCPTSILRLLPGHRLVTSLWGDGIWRKANDGRDALILELRGLSDTPVELLFNSARSAFVLSQFGEARTDWFGIRDHFVFEPFQRATRLFDECSGFPWTELYRTLITQELRVVSEVSGMSSPSNTPAMPSVPDWAHPTPSPSLMVRMPDPKAWQAPHFGSTLNGKSLPGLDQSESSLRTLLSQVCAPFVQGMVTAVEQLVQQEVERQVKLLRQQDGHASMNWPRRLSREQPQQPQQHSYGSPSEGMPFGHVFAAQADQQNQSTGAAETMKLASVASLPLREESSEDECEADGDHGGHFQALFGGKAPTSHSRSSSFSERSNATPPSEDAEPPGFSTQGFSGVVQSADGSGDPLYLQWSRGQSHRERPSLTPTVSPVTPHVSPNVGGNQRQGTKQTVDCHQGDAGTPQAKSAVVCRHWKSKGWCRLGDECKFAHPEHKCGAGSQMKKEKDRSVTSSGKSETSRQSQAKSSKGKKAKCIGKDLEVLSESPALTPGLVQAHISP</sequence>
<evidence type="ECO:0000256" key="2">
    <source>
        <dbReference type="ARBA" id="ARBA00022771"/>
    </source>
</evidence>
<organism evidence="7 8">
    <name type="scientific">Symbiodinium microadriaticum</name>
    <name type="common">Dinoflagellate</name>
    <name type="synonym">Zooxanthella microadriatica</name>
    <dbReference type="NCBI Taxonomy" id="2951"/>
    <lineage>
        <taxon>Eukaryota</taxon>
        <taxon>Sar</taxon>
        <taxon>Alveolata</taxon>
        <taxon>Dinophyceae</taxon>
        <taxon>Suessiales</taxon>
        <taxon>Symbiodiniaceae</taxon>
        <taxon>Symbiodinium</taxon>
    </lineage>
</organism>
<accession>A0A1Q9C3Y5</accession>
<feature type="domain" description="C3H1-type" evidence="6">
    <location>
        <begin position="722"/>
        <end position="750"/>
    </location>
</feature>
<gene>
    <name evidence="7" type="ORF">AK812_SmicGene42302</name>
</gene>
<feature type="compositionally biased region" description="Basic and acidic residues" evidence="5">
    <location>
        <begin position="748"/>
        <end position="765"/>
    </location>
</feature>
<dbReference type="SUPFAM" id="SSF90229">
    <property type="entry name" value="CCCH zinc finger"/>
    <property type="match status" value="1"/>
</dbReference>
<comment type="caution">
    <text evidence="7">The sequence shown here is derived from an EMBL/GenBank/DDBJ whole genome shotgun (WGS) entry which is preliminary data.</text>
</comment>
<name>A0A1Q9C3Y5_SYMMI</name>
<dbReference type="GO" id="GO:0008270">
    <property type="term" value="F:zinc ion binding"/>
    <property type="evidence" value="ECO:0007669"/>
    <property type="project" value="UniProtKB-KW"/>
</dbReference>
<feature type="compositionally biased region" description="Polar residues" evidence="5">
    <location>
        <begin position="766"/>
        <end position="779"/>
    </location>
</feature>
<protein>
    <recommendedName>
        <fullName evidence="6">C3H1-type domain-containing protein</fullName>
    </recommendedName>
</protein>
<feature type="region of interest" description="Disordered" evidence="5">
    <location>
        <begin position="529"/>
        <end position="562"/>
    </location>
</feature>
<feature type="region of interest" description="Disordered" evidence="5">
    <location>
        <begin position="748"/>
        <end position="789"/>
    </location>
</feature>
<feature type="compositionally biased region" description="Polar residues" evidence="5">
    <location>
        <begin position="543"/>
        <end position="555"/>
    </location>
</feature>
<dbReference type="PROSITE" id="PS50103">
    <property type="entry name" value="ZF_C3H1"/>
    <property type="match status" value="1"/>
</dbReference>
<dbReference type="Gene3D" id="4.10.1000.10">
    <property type="entry name" value="Zinc finger, CCCH-type"/>
    <property type="match status" value="1"/>
</dbReference>
<reference evidence="7 8" key="1">
    <citation type="submission" date="2016-02" db="EMBL/GenBank/DDBJ databases">
        <title>Genome analysis of coral dinoflagellate symbionts highlights evolutionary adaptations to a symbiotic lifestyle.</title>
        <authorList>
            <person name="Aranda M."/>
            <person name="Li Y."/>
            <person name="Liew Y.J."/>
            <person name="Baumgarten S."/>
            <person name="Simakov O."/>
            <person name="Wilson M."/>
            <person name="Piel J."/>
            <person name="Ashoor H."/>
            <person name="Bougouffa S."/>
            <person name="Bajic V.B."/>
            <person name="Ryu T."/>
            <person name="Ravasi T."/>
            <person name="Bayer T."/>
            <person name="Micklem G."/>
            <person name="Kim H."/>
            <person name="Bhak J."/>
            <person name="Lajeunesse T.C."/>
            <person name="Voolstra C.R."/>
        </authorList>
    </citation>
    <scope>NUCLEOTIDE SEQUENCE [LARGE SCALE GENOMIC DNA]</scope>
    <source>
        <strain evidence="7 8">CCMP2467</strain>
    </source>
</reference>
<evidence type="ECO:0000256" key="3">
    <source>
        <dbReference type="ARBA" id="ARBA00022833"/>
    </source>
</evidence>
<dbReference type="InterPro" id="IPR000571">
    <property type="entry name" value="Znf_CCCH"/>
</dbReference>
<keyword evidence="8" id="KW-1185">Reference proteome</keyword>
<feature type="compositionally biased region" description="Polar residues" evidence="5">
    <location>
        <begin position="648"/>
        <end position="661"/>
    </location>
</feature>
<dbReference type="InterPro" id="IPR029063">
    <property type="entry name" value="SAM-dependent_MTases_sf"/>
</dbReference>
<dbReference type="InterPro" id="IPR036855">
    <property type="entry name" value="Znf_CCCH_sf"/>
</dbReference>
<dbReference type="Proteomes" id="UP000186817">
    <property type="component" value="Unassembled WGS sequence"/>
</dbReference>
<evidence type="ECO:0000313" key="8">
    <source>
        <dbReference type="Proteomes" id="UP000186817"/>
    </source>
</evidence>
<dbReference type="SMART" id="SM00356">
    <property type="entry name" value="ZnF_C3H1"/>
    <property type="match status" value="1"/>
</dbReference>
<dbReference type="OrthoDB" id="411852at2759"/>
<keyword evidence="1 4" id="KW-0479">Metal-binding</keyword>